<dbReference type="AlphaFoldDB" id="A0A645IN88"/>
<organism evidence="1">
    <name type="scientific">bioreactor metagenome</name>
    <dbReference type="NCBI Taxonomy" id="1076179"/>
    <lineage>
        <taxon>unclassified sequences</taxon>
        <taxon>metagenomes</taxon>
        <taxon>ecological metagenomes</taxon>
    </lineage>
</organism>
<reference evidence="1" key="1">
    <citation type="submission" date="2019-08" db="EMBL/GenBank/DDBJ databases">
        <authorList>
            <person name="Kucharzyk K."/>
            <person name="Murdoch R.W."/>
            <person name="Higgins S."/>
            <person name="Loffler F."/>
        </authorList>
    </citation>
    <scope>NUCLEOTIDE SEQUENCE</scope>
</reference>
<dbReference type="EMBL" id="VSSQ01111264">
    <property type="protein sequence ID" value="MPN48703.1"/>
    <property type="molecule type" value="Genomic_DNA"/>
</dbReference>
<proteinExistence type="predicted"/>
<accession>A0A645IN88</accession>
<protein>
    <submittedName>
        <fullName evidence="1">Uncharacterized protein</fullName>
    </submittedName>
</protein>
<gene>
    <name evidence="1" type="ORF">SDC9_196315</name>
</gene>
<name>A0A645IN88_9ZZZZ</name>
<comment type="caution">
    <text evidence="1">The sequence shown here is derived from an EMBL/GenBank/DDBJ whole genome shotgun (WGS) entry which is preliminary data.</text>
</comment>
<sequence>MLYQLCFDRFAVTGDDAIRLCTGNGADGVVEQGHEGGELVTVGSGDAQQHINPWPPKFGFGQQLDTARTTAVIPLRTHAKGHHRLRFHDALMAQGFTRPQR</sequence>
<evidence type="ECO:0000313" key="1">
    <source>
        <dbReference type="EMBL" id="MPN48703.1"/>
    </source>
</evidence>